<evidence type="ECO:0000313" key="1">
    <source>
        <dbReference type="EMBL" id="AUP81415.1"/>
    </source>
</evidence>
<accession>A0A2K9PWG4</accession>
<dbReference type="OrthoDB" id="1186563at2"/>
<reference evidence="1 2" key="1">
    <citation type="submission" date="2018-01" db="EMBL/GenBank/DDBJ databases">
        <title>Complete genome sequence of Flavivirga eckloniae ECD14 isolated from seaweed Ecklonia cava.</title>
        <authorList>
            <person name="Lee J.H."/>
            <person name="Baik K.S."/>
            <person name="Seong C.N."/>
        </authorList>
    </citation>
    <scope>NUCLEOTIDE SEQUENCE [LARGE SCALE GENOMIC DNA]</scope>
    <source>
        <strain evidence="1 2">ECD14</strain>
    </source>
</reference>
<dbReference type="InterPro" id="IPR019861">
    <property type="entry name" value="PorP/SprF_Bacteroidetes"/>
</dbReference>
<protein>
    <recommendedName>
        <fullName evidence="3">Type IX secretion system membrane protein PorP/SprF</fullName>
    </recommendedName>
</protein>
<dbReference type="EMBL" id="CP025791">
    <property type="protein sequence ID" value="AUP81415.1"/>
    <property type="molecule type" value="Genomic_DNA"/>
</dbReference>
<dbReference type="RefSeq" id="WP_102758057.1">
    <property type="nucleotide sequence ID" value="NZ_CP025791.1"/>
</dbReference>
<gene>
    <name evidence="1" type="ORF">C1H87_22930</name>
</gene>
<evidence type="ECO:0008006" key="3">
    <source>
        <dbReference type="Google" id="ProtNLM"/>
    </source>
</evidence>
<keyword evidence="2" id="KW-1185">Reference proteome</keyword>
<evidence type="ECO:0000313" key="2">
    <source>
        <dbReference type="Proteomes" id="UP000235826"/>
    </source>
</evidence>
<organism evidence="1 2">
    <name type="scientific">Flavivirga eckloniae</name>
    <dbReference type="NCBI Taxonomy" id="1803846"/>
    <lineage>
        <taxon>Bacteria</taxon>
        <taxon>Pseudomonadati</taxon>
        <taxon>Bacteroidota</taxon>
        <taxon>Flavobacteriia</taxon>
        <taxon>Flavobacteriales</taxon>
        <taxon>Flavobacteriaceae</taxon>
        <taxon>Flavivirga</taxon>
    </lineage>
</organism>
<dbReference type="Proteomes" id="UP000235826">
    <property type="component" value="Chromosome"/>
</dbReference>
<proteinExistence type="predicted"/>
<dbReference type="Pfam" id="PF11751">
    <property type="entry name" value="PorP_SprF"/>
    <property type="match status" value="1"/>
</dbReference>
<dbReference type="AlphaFoldDB" id="A0A2K9PWG4"/>
<dbReference type="KEGG" id="fek:C1H87_22930"/>
<name>A0A2K9PWG4_9FLAO</name>
<dbReference type="NCBIfam" id="TIGR03519">
    <property type="entry name" value="T9SS_PorP_fam"/>
    <property type="match status" value="1"/>
</dbReference>
<sequence length="333" mass="38387">MKIKISTLIIITLFCSKVYCQDPIFSQTALVPETINPGFSGFENSIYSGVMYRKQWPYLDLRVDTFYFFVNSKIDEDANHAVGGNILYQRENNTNYHYGQANLNYTYHINIVDDWYFRPAIEVGYGIKSLNFNNLVLSDQININSGTINNQSIDPSVPQENRNQDFFDFAAGFVIDKKNNKDDTDFWIGAVVKHLSRPSISFFDDRNVPLDIFYSIHANYKFKSSGNYDMYASLNYMRQSAYSRLDIGTTLKYDRFFLGVMAVTNPSKNGINNNLLTSINPLVGIEFERFRFGFSRDFNTSNIGRTDGIYEISITYLSRCLGCYDPSNPKRRK</sequence>